<evidence type="ECO:0000259" key="2">
    <source>
        <dbReference type="PROSITE" id="PS50003"/>
    </source>
</evidence>
<dbReference type="SUPFAM" id="SSF50729">
    <property type="entry name" value="PH domain-like"/>
    <property type="match status" value="1"/>
</dbReference>
<dbReference type="SMART" id="SM00233">
    <property type="entry name" value="PH"/>
    <property type="match status" value="1"/>
</dbReference>
<dbReference type="OrthoDB" id="10254483at2759"/>
<keyword evidence="4" id="KW-1185">Reference proteome</keyword>
<dbReference type="AlphaFoldDB" id="A0A9Q0L6W0"/>
<accession>A0A9Q0L6W0</accession>
<dbReference type="Proteomes" id="UP001149090">
    <property type="component" value="Unassembled WGS sequence"/>
</dbReference>
<dbReference type="PANTHER" id="PTHR14336">
    <property type="entry name" value="TANDEM PH DOMAIN CONTAINING PROTEIN"/>
    <property type="match status" value="1"/>
</dbReference>
<dbReference type="InterPro" id="IPR001849">
    <property type="entry name" value="PH_domain"/>
</dbReference>
<gene>
    <name evidence="3" type="ORF">M0811_12912</name>
</gene>
<comment type="caution">
    <text evidence="3">The sequence shown here is derived from an EMBL/GenBank/DDBJ whole genome shotgun (WGS) entry which is preliminary data.</text>
</comment>
<feature type="domain" description="PH" evidence="2">
    <location>
        <begin position="29"/>
        <end position="135"/>
    </location>
</feature>
<dbReference type="PROSITE" id="PS50003">
    <property type="entry name" value="PH_DOMAIN"/>
    <property type="match status" value="1"/>
</dbReference>
<reference evidence="3" key="1">
    <citation type="submission" date="2022-10" db="EMBL/GenBank/DDBJ databases">
        <title>Novel sulphate-reducing endosymbionts in the free-living metamonad Anaeramoeba.</title>
        <authorList>
            <person name="Jerlstrom-Hultqvist J."/>
            <person name="Cepicka I."/>
            <person name="Gallot-Lavallee L."/>
            <person name="Salas-Leiva D."/>
            <person name="Curtis B.A."/>
            <person name="Zahonova K."/>
            <person name="Pipaliya S."/>
            <person name="Dacks J."/>
            <person name="Roger A.J."/>
        </authorList>
    </citation>
    <scope>NUCLEOTIDE SEQUENCE</scope>
    <source>
        <strain evidence="3">BMAN</strain>
    </source>
</reference>
<organism evidence="3 4">
    <name type="scientific">Anaeramoeba ignava</name>
    <name type="common">Anaerobic marine amoeba</name>
    <dbReference type="NCBI Taxonomy" id="1746090"/>
    <lineage>
        <taxon>Eukaryota</taxon>
        <taxon>Metamonada</taxon>
        <taxon>Anaeramoebidae</taxon>
        <taxon>Anaeramoeba</taxon>
    </lineage>
</organism>
<proteinExistence type="predicted"/>
<dbReference type="Gene3D" id="2.30.29.30">
    <property type="entry name" value="Pleckstrin-homology domain (PH domain)/Phosphotyrosine-binding domain (PTB)"/>
    <property type="match status" value="1"/>
</dbReference>
<evidence type="ECO:0000256" key="1">
    <source>
        <dbReference type="SAM" id="Coils"/>
    </source>
</evidence>
<evidence type="ECO:0000313" key="3">
    <source>
        <dbReference type="EMBL" id="KAJ5067462.1"/>
    </source>
</evidence>
<protein>
    <submittedName>
        <fullName evidence="3">Sesquipedalian</fullName>
    </submittedName>
</protein>
<dbReference type="Pfam" id="PF00169">
    <property type="entry name" value="PH"/>
    <property type="match status" value="1"/>
</dbReference>
<sequence>MEQKTNQKEFVRWVKLHNVTLKLLKKNIKPSKEGILMKQGFGILKRWNPRFCILHQHFLFYFKSKTTQERPNGVVYLKNCEIKDFIDPKKKPNCFIITSVFTRKPSEKEHKTFIFSASSEESKNEWMNQIRVHSKELEKNKEKQKRIDQKNLTQDSIFFDERIDFQKFHKKIQLEFSKQFSLPKEMDRKLLKFNQDQQNENLSENENENENDKNQAVIIQDYIEKQKTSDQKIEIFETFIDEKISKKDEINENIPKIKIQPNLQIEEEKQELKKSEFLVCDGVLKEIFQTNLNGKQKNYEEKKQENWEKINLETQKDQVEFWKNSVEILQLNYYRKQIQKKISHKPQNERQGIYQDQLISFKWKFANEMENEDKINFPHFEKFESYSLILDYEIGLNYFNYQDVMIFEEDFKKISSHIWFLGSEKIDQKLSLLDSLEFVDLYLVDSIYEEDKLQKLEIFLQEKKVLLKIHHVLHFISMFTSLCYQIQCFVICYPHLEIFFKMGNEFYLKNEGFSHQEFEETMKVVNEMKIKNKNLEHFLPEPFNLQDLEGKYKLNLSSQNSILILKFILFELYGIYQTEGLFFNRIAIKQLPKIPKRGFIEFDLKKIK</sequence>
<feature type="coiled-coil region" evidence="1">
    <location>
        <begin position="285"/>
        <end position="332"/>
    </location>
</feature>
<dbReference type="EMBL" id="JAPDFW010000127">
    <property type="protein sequence ID" value="KAJ5067462.1"/>
    <property type="molecule type" value="Genomic_DNA"/>
</dbReference>
<dbReference type="CDD" id="cd00821">
    <property type="entry name" value="PH"/>
    <property type="match status" value="1"/>
</dbReference>
<evidence type="ECO:0000313" key="4">
    <source>
        <dbReference type="Proteomes" id="UP001149090"/>
    </source>
</evidence>
<keyword evidence="1" id="KW-0175">Coiled coil</keyword>
<dbReference type="InterPro" id="IPR011993">
    <property type="entry name" value="PH-like_dom_sf"/>
</dbReference>
<dbReference type="InterPro" id="IPR051707">
    <property type="entry name" value="PI-Interact_SigTrans_Reg"/>
</dbReference>
<name>A0A9Q0L6W0_ANAIG</name>